<name>A0AC61QLG6_9BACT</name>
<comment type="caution">
    <text evidence="1">The sequence shown here is derived from an EMBL/GenBank/DDBJ whole genome shotgun (WGS) entry which is preliminary data.</text>
</comment>
<dbReference type="Proteomes" id="UP000308886">
    <property type="component" value="Unassembled WGS sequence"/>
</dbReference>
<evidence type="ECO:0000313" key="1">
    <source>
        <dbReference type="EMBL" id="TGX79620.1"/>
    </source>
</evidence>
<sequence>MNRKLILYMFLSVITDAFAQVGPVNNIQTPEIANLGMFGTIPVSHYTGIPDISVPLYDIKVGDYVLPVSANYHLASVKPEGQSGILGMGWNLMAGGYITRTVNCVYDELCGDDGIPHGFFSHSSKMKGITNESFAQMTKDRLRGNDFFEVVPDEFSFSFCGYSGNFYYNENGGWTVISDHDIKVEFNPADGDGFINRSRLKTRFKTTGWDVQSDNNRFFNKFTLVTPDGCRYEFGGLDATEFSIPYYARKNSPLVPTTWRLRKITTADKRVIEFKYDTSAVMCDIRYVPQYRMQYGTVQEQTNPEQNGWRGFTGFLLFPACLTSIETPNETIDFTYFKERNYGDRFYRNSKALYWQATGTLRWPTYSSNMEDPALQFFVFMDTRQYESENATRKAIADNLTHNVLHRIAITNKFSGNGRSFYFEYIENSSERIKLLSILTRTGVPALIKGQWGYELPEETSGDDMPAYHFTYDISQTMPYRYSMANTDSWGYYNGGEVRISAIPSYTTVHPSLPATRAETLSEIIYPTGGRTAFTYSLHEYSKIVSADHSAVMKTYGCAGGLRVSEINNYDEGNSLISTKKYYYSETKNGESSGISKPLPVHSVSYTAGSATLVLKSTGGFQTPVTNQNTPDVGYSCVIEETLDAGGNSLGYKKYRYSNYDMDIFGISHNDEKYSYSTASGGEAIAPYTSHSQERGKLLSEEFYDSNGVLKRKKAIRYGRTPHAAMKTAYQQEVIINYYPYDFMTCSVGWLANTLTFSYFPASVRDTVYTESGAYSSSTTYSYNYDRLLSAETMLTSNGTTRSVRYKYPSDYAGYDWMRQLHIISPVIEKRTEENGAATVETFDYQATDSQIPYISRKTTSWGGTKTMKTDFKVNAVNAYGKPTEVETDGCLNVYYWGFHGQKLFYEIKNASLAEAEACLGKEAVVSENDMRYGLDYGGIDERYTMKSSIFHIYMYDMDMRLYAEVFPDGSAIQYKYDMLERLREKYIVNPYTDRKQVLNQYDYHYK</sequence>
<protein>
    <submittedName>
        <fullName evidence="1">Uncharacterized protein</fullName>
    </submittedName>
</protein>
<evidence type="ECO:0000313" key="2">
    <source>
        <dbReference type="Proteomes" id="UP000308886"/>
    </source>
</evidence>
<dbReference type="EMBL" id="SRZC01000040">
    <property type="protein sequence ID" value="TGX79620.1"/>
    <property type="molecule type" value="Genomic_DNA"/>
</dbReference>
<reference evidence="1" key="1">
    <citation type="submission" date="2019-04" db="EMBL/GenBank/DDBJ databases">
        <title>Microbes associate with the intestines of laboratory mice.</title>
        <authorList>
            <person name="Navarre W."/>
            <person name="Wong E."/>
            <person name="Huang K."/>
            <person name="Tropini C."/>
            <person name="Ng K."/>
            <person name="Yu B."/>
        </authorList>
    </citation>
    <scope>NUCLEOTIDE SEQUENCE</scope>
    <source>
        <strain evidence="1">NM73_A23</strain>
    </source>
</reference>
<organism evidence="1 2">
    <name type="scientific">Palleniella muris</name>
    <dbReference type="NCBI Taxonomy" id="3038145"/>
    <lineage>
        <taxon>Bacteria</taxon>
        <taxon>Pseudomonadati</taxon>
        <taxon>Bacteroidota</taxon>
        <taxon>Bacteroidia</taxon>
        <taxon>Bacteroidales</taxon>
        <taxon>Prevotellaceae</taxon>
        <taxon>Palleniella</taxon>
    </lineage>
</organism>
<proteinExistence type="predicted"/>
<accession>A0AC61QLG6</accession>
<gene>
    <name evidence="1" type="ORF">E5358_14710</name>
</gene>
<keyword evidence="2" id="KW-1185">Reference proteome</keyword>